<proteinExistence type="predicted"/>
<dbReference type="AlphaFoldDB" id="A0A0F9RWA8"/>
<reference evidence="1" key="1">
    <citation type="journal article" date="2015" name="Nature">
        <title>Complex archaea that bridge the gap between prokaryotes and eukaryotes.</title>
        <authorList>
            <person name="Spang A."/>
            <person name="Saw J.H."/>
            <person name="Jorgensen S.L."/>
            <person name="Zaremba-Niedzwiedzka K."/>
            <person name="Martijn J."/>
            <person name="Lind A.E."/>
            <person name="van Eijk R."/>
            <person name="Schleper C."/>
            <person name="Guy L."/>
            <person name="Ettema T.J."/>
        </authorList>
    </citation>
    <scope>NUCLEOTIDE SEQUENCE</scope>
</reference>
<gene>
    <name evidence="1" type="ORF">LCGC14_0846770</name>
</gene>
<comment type="caution">
    <text evidence="1">The sequence shown here is derived from an EMBL/GenBank/DDBJ whole genome shotgun (WGS) entry which is preliminary data.</text>
</comment>
<name>A0A0F9RWA8_9ZZZZ</name>
<dbReference type="EMBL" id="LAZR01002504">
    <property type="protein sequence ID" value="KKN29171.1"/>
    <property type="molecule type" value="Genomic_DNA"/>
</dbReference>
<evidence type="ECO:0000313" key="1">
    <source>
        <dbReference type="EMBL" id="KKN29171.1"/>
    </source>
</evidence>
<sequence>MLEHLNSYFRYTSNTDGVIWVQEWKSGCWCTYWKDAVLRGWWVQHGANPEACRFFSATLLTGPGHPFSEMVLWVNEAHDYSPCEPKPKVDINVSDL</sequence>
<protein>
    <submittedName>
        <fullName evidence="1">Uncharacterized protein</fullName>
    </submittedName>
</protein>
<accession>A0A0F9RWA8</accession>
<organism evidence="1">
    <name type="scientific">marine sediment metagenome</name>
    <dbReference type="NCBI Taxonomy" id="412755"/>
    <lineage>
        <taxon>unclassified sequences</taxon>
        <taxon>metagenomes</taxon>
        <taxon>ecological metagenomes</taxon>
    </lineage>
</organism>